<name>A0AA35PJX1_9SAUR</name>
<keyword evidence="2" id="KW-1185">Reference proteome</keyword>
<dbReference type="AlphaFoldDB" id="A0AA35PJX1"/>
<sequence>MQGKGCLDLLEHRGSFKILLTFGTLSKDRIAYKNILKKQKIGLGRQLWQDLAQEAADWREDKFWELVSCGMKYVKLTHDTIIPAWKGLNTTASFLAIIQGSQIRPV</sequence>
<reference evidence="1" key="1">
    <citation type="submission" date="2022-12" db="EMBL/GenBank/DDBJ databases">
        <authorList>
            <person name="Alioto T."/>
            <person name="Alioto T."/>
            <person name="Gomez Garrido J."/>
        </authorList>
    </citation>
    <scope>NUCLEOTIDE SEQUENCE</scope>
</reference>
<gene>
    <name evidence="1" type="ORF">PODLI_1B027737</name>
</gene>
<organism evidence="1 2">
    <name type="scientific">Podarcis lilfordi</name>
    <name type="common">Lilford's wall lizard</name>
    <dbReference type="NCBI Taxonomy" id="74358"/>
    <lineage>
        <taxon>Eukaryota</taxon>
        <taxon>Metazoa</taxon>
        <taxon>Chordata</taxon>
        <taxon>Craniata</taxon>
        <taxon>Vertebrata</taxon>
        <taxon>Euteleostomi</taxon>
        <taxon>Lepidosauria</taxon>
        <taxon>Squamata</taxon>
        <taxon>Bifurcata</taxon>
        <taxon>Unidentata</taxon>
        <taxon>Episquamata</taxon>
        <taxon>Laterata</taxon>
        <taxon>Lacertibaenia</taxon>
        <taxon>Lacertidae</taxon>
        <taxon>Podarcis</taxon>
    </lineage>
</organism>
<protein>
    <submittedName>
        <fullName evidence="1">Uncharacterized protein</fullName>
    </submittedName>
</protein>
<proteinExistence type="predicted"/>
<dbReference type="Proteomes" id="UP001178461">
    <property type="component" value="Chromosome 13"/>
</dbReference>
<accession>A0AA35PJX1</accession>
<dbReference type="EMBL" id="OX395138">
    <property type="protein sequence ID" value="CAI5791696.1"/>
    <property type="molecule type" value="Genomic_DNA"/>
</dbReference>
<evidence type="ECO:0000313" key="2">
    <source>
        <dbReference type="Proteomes" id="UP001178461"/>
    </source>
</evidence>
<evidence type="ECO:0000313" key="1">
    <source>
        <dbReference type="EMBL" id="CAI5791696.1"/>
    </source>
</evidence>